<gene>
    <name evidence="4" type="primary">Heatr6</name>
    <name evidence="4" type="ORF">BUCABY_R04916</name>
</gene>
<feature type="compositionally biased region" description="Basic residues" evidence="2">
    <location>
        <begin position="307"/>
        <end position="317"/>
    </location>
</feature>
<accession>A0A7K4Z848</accession>
<feature type="domain" description="DUF4042" evidence="3">
    <location>
        <begin position="407"/>
        <end position="587"/>
    </location>
</feature>
<sequence length="1163" mass="127620">MAAVAGQEEPEPGGSFRRCLARLNALRSQPGAERPDDGRRRTELHLLFDQLISESCGPAPAAGPNPQDVCALLVQGCQLVQLDQEHLVSKVCQLIHHLLNRFQVMVDEQTLNFLLSYCISALKQCSSWTHVEVLQALAALVYNNGPKCQKYLPDLLGETGLLVQFSDCAQLDVELRRAAVRGMANLCLGMPGQPYLDESYRNVCFQTFLSVLQSSKTSDIDDITFCMLLQNALKGLQSLLNGGKMKLMQTDQIGSLLAVLKKCMFHGLPGLSIEMPTALYPAPLPQYDKRSPIKQEQSQPATSKQPGNRRKKSKGKQKKGEFEEEGREDVGGAGSESVLGADMLKLHVGDVPNSPCSDPWPRAYVPAAKDHLSSHCAGWKRISSSESEYSDAEGGIQSKVRSYQANVRQGALACFLSAIKSIEKRVLYGYWSAFVPDAPGIGSPQSVSLMTIALKDPSPKTRACALQVLSAILEGSKQFLSVAEDANDHKRAFTPFSVTIASSIRELHRCLLLALVAESSSQTLTQIIKCLANLVSNAPYNRLKPGLLTRVWNQIKPYICHKDVNVRVSSLTLLGAIVSVQAPLPEVQLLLQQPNSSGLSNSGSATPHRFNSSEQWRKALPSEGEPLDNPTGRMSPEPCWLLRLCVSIIILPREDSCSDSDANFPSFSSVYEPCPLRLESLQVLALLVKGYFSMAQSYFLELGEVACRCMEEMDPSIQLHGAKLLEELGTGVLQQYKPDSAITLDQRVPVSVVVTFWTMMLNGPLPGTLQNSPHATLQTSACDALSSVLPEAFSSLQDDQQILCVTLLLGLNHSENPLVKAAAVRALGVYILFSCLRQDVMFVADTANAILNSLHDKSPNVRAKAAWSLGNLTDTLIINMETMGQSFQEEFSDLLLLKMLRSATEASKDRDKVKSNAVRALGNVLHFLQPCHIANPRFREAIEESLQALISTVQSEATMKVRWNACYALGNVFKNPALPLGEAPWTTQAYSALSSVVMSCKNFKVRIKSAMALSIPRKRECYGSNEQFGQIWSALVEALQKSEDTEDFLEFKYSASLRTQICQALLHLLGLAKSTDLPVIWETIRDHGDALRSYVLQYLKSGAEENEAGTHTDTYEREKVLRGAIEHLGGIEKQLGGKARERASVYLEEVLANHASATELTEA</sequence>
<dbReference type="InterPro" id="IPR011989">
    <property type="entry name" value="ARM-like"/>
</dbReference>
<comment type="caution">
    <text evidence="4">The sequence shown here is derived from an EMBL/GenBank/DDBJ whole genome shotgun (WGS) entry which is preliminary data.</text>
</comment>
<evidence type="ECO:0000313" key="4">
    <source>
        <dbReference type="EMBL" id="NWR67449.1"/>
    </source>
</evidence>
<dbReference type="Pfam" id="PF13251">
    <property type="entry name" value="DUF4042"/>
    <property type="match status" value="1"/>
</dbReference>
<keyword evidence="5" id="KW-1185">Reference proteome</keyword>
<organism evidence="4 5">
    <name type="scientific">Bucorvus abyssinicus</name>
    <name type="common">Northern ground-hornbill</name>
    <name type="synonym">Abyssinian ground-hornbill</name>
    <dbReference type="NCBI Taxonomy" id="153643"/>
    <lineage>
        <taxon>Eukaryota</taxon>
        <taxon>Metazoa</taxon>
        <taxon>Chordata</taxon>
        <taxon>Craniata</taxon>
        <taxon>Vertebrata</taxon>
        <taxon>Euteleostomi</taxon>
        <taxon>Archelosauria</taxon>
        <taxon>Archosauria</taxon>
        <taxon>Dinosauria</taxon>
        <taxon>Saurischia</taxon>
        <taxon>Theropoda</taxon>
        <taxon>Coelurosauria</taxon>
        <taxon>Aves</taxon>
        <taxon>Neognathae</taxon>
        <taxon>Neoaves</taxon>
        <taxon>Telluraves</taxon>
        <taxon>Coraciimorphae</taxon>
        <taxon>Bucerotiformes</taxon>
        <taxon>Bucorvidae</taxon>
        <taxon>Bucorvus</taxon>
    </lineage>
</organism>
<dbReference type="PANTHER" id="PTHR13366:SF0">
    <property type="entry name" value="HEAT REPEAT-CONTAINING PROTEIN 6"/>
    <property type="match status" value="1"/>
</dbReference>
<dbReference type="Gene3D" id="1.25.10.10">
    <property type="entry name" value="Leucine-rich Repeat Variant"/>
    <property type="match status" value="3"/>
</dbReference>
<evidence type="ECO:0000259" key="3">
    <source>
        <dbReference type="Pfam" id="PF13251"/>
    </source>
</evidence>
<evidence type="ECO:0000256" key="1">
    <source>
        <dbReference type="ARBA" id="ARBA00015263"/>
    </source>
</evidence>
<reference evidence="4 5" key="1">
    <citation type="submission" date="2019-09" db="EMBL/GenBank/DDBJ databases">
        <title>Bird 10,000 Genomes (B10K) Project - Family phase.</title>
        <authorList>
            <person name="Zhang G."/>
        </authorList>
    </citation>
    <scope>NUCLEOTIDE SEQUENCE [LARGE SCALE GENOMIC DNA]</scope>
    <source>
        <strain evidence="4">B10K-DU-012-80</strain>
    </source>
</reference>
<dbReference type="InterPro" id="IPR025283">
    <property type="entry name" value="DUF4042"/>
</dbReference>
<protein>
    <recommendedName>
        <fullName evidence="1">HEAT repeat-containing protein 6</fullName>
    </recommendedName>
</protein>
<evidence type="ECO:0000256" key="2">
    <source>
        <dbReference type="SAM" id="MobiDB-lite"/>
    </source>
</evidence>
<dbReference type="Pfam" id="PF13646">
    <property type="entry name" value="HEAT_2"/>
    <property type="match status" value="1"/>
</dbReference>
<evidence type="ECO:0000313" key="5">
    <source>
        <dbReference type="Proteomes" id="UP000551127"/>
    </source>
</evidence>
<proteinExistence type="predicted"/>
<feature type="compositionally biased region" description="Polar residues" evidence="2">
    <location>
        <begin position="294"/>
        <end position="306"/>
    </location>
</feature>
<feature type="non-terminal residue" evidence="4">
    <location>
        <position position="1163"/>
    </location>
</feature>
<dbReference type="Proteomes" id="UP000551127">
    <property type="component" value="Unassembled WGS sequence"/>
</dbReference>
<dbReference type="OrthoDB" id="66533at2759"/>
<dbReference type="SUPFAM" id="SSF48371">
    <property type="entry name" value="ARM repeat"/>
    <property type="match status" value="2"/>
</dbReference>
<dbReference type="InterPro" id="IPR052107">
    <property type="entry name" value="HEAT6"/>
</dbReference>
<feature type="region of interest" description="Disordered" evidence="2">
    <location>
        <begin position="284"/>
        <end position="334"/>
    </location>
</feature>
<dbReference type="EMBL" id="VYZL01005865">
    <property type="protein sequence ID" value="NWR67449.1"/>
    <property type="molecule type" value="Genomic_DNA"/>
</dbReference>
<dbReference type="PANTHER" id="PTHR13366">
    <property type="entry name" value="MALARIA ANTIGEN-RELATED"/>
    <property type="match status" value="1"/>
</dbReference>
<name>A0A7K4Z848_BUCAB</name>
<dbReference type="InterPro" id="IPR016024">
    <property type="entry name" value="ARM-type_fold"/>
</dbReference>
<dbReference type="AlphaFoldDB" id="A0A7K4Z848"/>
<feature type="non-terminal residue" evidence="4">
    <location>
        <position position="1"/>
    </location>
</feature>